<sequence length="199" mass="22281">MHEHVQLLIQVFSLSILDPSRQHIASQVQGLIFEMLQERDEVIAFRSEPYPDIYFRPPYTCSSVPDTVLQFGPEQSAFDSSSQTLKGYFWVPSVSGPVLSVLDVAPLKLAGKYMDEVYTAIQEYRKRCVEFSSDTCFERETLFPFPFTSFVQANAEVSREKTPSSTNTVPSSPSEQPTKKSLAAALVESTKKQSVALVP</sequence>
<keyword evidence="2" id="KW-1185">Reference proteome</keyword>
<comment type="caution">
    <text evidence="1">The sequence shown here is derived from an EMBL/GenBank/DDBJ whole genome shotgun (WGS) entry which is preliminary data.</text>
</comment>
<proteinExistence type="predicted"/>
<gene>
    <name evidence="1" type="ORF">Patl1_24661</name>
</gene>
<protein>
    <submittedName>
        <fullName evidence="1">Uncharacterized protein</fullName>
    </submittedName>
</protein>
<dbReference type="Proteomes" id="UP001164250">
    <property type="component" value="Chromosome 13"/>
</dbReference>
<evidence type="ECO:0000313" key="2">
    <source>
        <dbReference type="Proteomes" id="UP001164250"/>
    </source>
</evidence>
<evidence type="ECO:0000313" key="1">
    <source>
        <dbReference type="EMBL" id="KAJ0079471.1"/>
    </source>
</evidence>
<name>A0ACC1A0W3_9ROSI</name>
<organism evidence="1 2">
    <name type="scientific">Pistacia atlantica</name>
    <dbReference type="NCBI Taxonomy" id="434234"/>
    <lineage>
        <taxon>Eukaryota</taxon>
        <taxon>Viridiplantae</taxon>
        <taxon>Streptophyta</taxon>
        <taxon>Embryophyta</taxon>
        <taxon>Tracheophyta</taxon>
        <taxon>Spermatophyta</taxon>
        <taxon>Magnoliopsida</taxon>
        <taxon>eudicotyledons</taxon>
        <taxon>Gunneridae</taxon>
        <taxon>Pentapetalae</taxon>
        <taxon>rosids</taxon>
        <taxon>malvids</taxon>
        <taxon>Sapindales</taxon>
        <taxon>Anacardiaceae</taxon>
        <taxon>Pistacia</taxon>
    </lineage>
</organism>
<reference evidence="2" key="1">
    <citation type="journal article" date="2023" name="G3 (Bethesda)">
        <title>Genome assembly and association tests identify interacting loci associated with vigor, precocity, and sex in interspecific pistachio rootstocks.</title>
        <authorList>
            <person name="Palmer W."/>
            <person name="Jacygrad E."/>
            <person name="Sagayaradj S."/>
            <person name="Cavanaugh K."/>
            <person name="Han R."/>
            <person name="Bertier L."/>
            <person name="Beede B."/>
            <person name="Kafkas S."/>
            <person name="Golino D."/>
            <person name="Preece J."/>
            <person name="Michelmore R."/>
        </authorList>
    </citation>
    <scope>NUCLEOTIDE SEQUENCE [LARGE SCALE GENOMIC DNA]</scope>
</reference>
<dbReference type="EMBL" id="CM047909">
    <property type="protein sequence ID" value="KAJ0079471.1"/>
    <property type="molecule type" value="Genomic_DNA"/>
</dbReference>
<accession>A0ACC1A0W3</accession>